<evidence type="ECO:0000259" key="1">
    <source>
        <dbReference type="Pfam" id="PF11926"/>
    </source>
</evidence>
<sequence>MPRFYALINTVTSDDFRLHIAWLEPHPDDDEETRWLFQGCRHPVGNSGLETVKPLMIMRS</sequence>
<dbReference type="InterPro" id="IPR024593">
    <property type="entry name" value="DUF3444"/>
</dbReference>
<evidence type="ECO:0000313" key="2">
    <source>
        <dbReference type="EMBL" id="KAL0367655.1"/>
    </source>
</evidence>
<name>A0AAW2QIH6_SESRA</name>
<dbReference type="EMBL" id="JACGWJ010000015">
    <property type="protein sequence ID" value="KAL0367655.1"/>
    <property type="molecule type" value="Genomic_DNA"/>
</dbReference>
<accession>A0AAW2QIH6</accession>
<protein>
    <recommendedName>
        <fullName evidence="1">DUF3444 domain-containing protein</fullName>
    </recommendedName>
</protein>
<reference evidence="2" key="2">
    <citation type="journal article" date="2024" name="Plant">
        <title>Genomic evolution and insights into agronomic trait innovations of Sesamum species.</title>
        <authorList>
            <person name="Miao H."/>
            <person name="Wang L."/>
            <person name="Qu L."/>
            <person name="Liu H."/>
            <person name="Sun Y."/>
            <person name="Le M."/>
            <person name="Wang Q."/>
            <person name="Wei S."/>
            <person name="Zheng Y."/>
            <person name="Lin W."/>
            <person name="Duan Y."/>
            <person name="Cao H."/>
            <person name="Xiong S."/>
            <person name="Wang X."/>
            <person name="Wei L."/>
            <person name="Li C."/>
            <person name="Ma Q."/>
            <person name="Ju M."/>
            <person name="Zhao R."/>
            <person name="Li G."/>
            <person name="Mu C."/>
            <person name="Tian Q."/>
            <person name="Mei H."/>
            <person name="Zhang T."/>
            <person name="Gao T."/>
            <person name="Zhang H."/>
        </authorList>
    </citation>
    <scope>NUCLEOTIDE SEQUENCE</scope>
    <source>
        <strain evidence="2">G02</strain>
    </source>
</reference>
<dbReference type="PANTHER" id="PTHR45089:SF24">
    <property type="entry name" value="DNAJ HEAT SHOCK N-TERMINAL DOMAIN-CONTAINING PROTEIN"/>
    <property type="match status" value="1"/>
</dbReference>
<gene>
    <name evidence="2" type="ORF">Sradi_3655600</name>
</gene>
<dbReference type="Pfam" id="PF11926">
    <property type="entry name" value="DUF3444"/>
    <property type="match status" value="1"/>
</dbReference>
<comment type="caution">
    <text evidence="2">The sequence shown here is derived from an EMBL/GenBank/DDBJ whole genome shotgun (WGS) entry which is preliminary data.</text>
</comment>
<dbReference type="PANTHER" id="PTHR45089">
    <property type="entry name" value="DNAJ HEAT SHOCK AMINO-TERMINAL DOMAIN PROTEIN-RELATED"/>
    <property type="match status" value="1"/>
</dbReference>
<dbReference type="AlphaFoldDB" id="A0AAW2QIH6"/>
<organism evidence="2">
    <name type="scientific">Sesamum radiatum</name>
    <name type="common">Black benniseed</name>
    <dbReference type="NCBI Taxonomy" id="300843"/>
    <lineage>
        <taxon>Eukaryota</taxon>
        <taxon>Viridiplantae</taxon>
        <taxon>Streptophyta</taxon>
        <taxon>Embryophyta</taxon>
        <taxon>Tracheophyta</taxon>
        <taxon>Spermatophyta</taxon>
        <taxon>Magnoliopsida</taxon>
        <taxon>eudicotyledons</taxon>
        <taxon>Gunneridae</taxon>
        <taxon>Pentapetalae</taxon>
        <taxon>asterids</taxon>
        <taxon>lamiids</taxon>
        <taxon>Lamiales</taxon>
        <taxon>Pedaliaceae</taxon>
        <taxon>Sesamum</taxon>
    </lineage>
</organism>
<proteinExistence type="predicted"/>
<feature type="domain" description="DUF3444" evidence="1">
    <location>
        <begin position="1"/>
        <end position="46"/>
    </location>
</feature>
<reference evidence="2" key="1">
    <citation type="submission" date="2020-06" db="EMBL/GenBank/DDBJ databases">
        <authorList>
            <person name="Li T."/>
            <person name="Hu X."/>
            <person name="Zhang T."/>
            <person name="Song X."/>
            <person name="Zhang H."/>
            <person name="Dai N."/>
            <person name="Sheng W."/>
            <person name="Hou X."/>
            <person name="Wei L."/>
        </authorList>
    </citation>
    <scope>NUCLEOTIDE SEQUENCE</scope>
    <source>
        <strain evidence="2">G02</strain>
        <tissue evidence="2">Leaf</tissue>
    </source>
</reference>